<evidence type="ECO:0000313" key="5">
    <source>
        <dbReference type="EMBL" id="SPC07374.1"/>
    </source>
</evidence>
<dbReference type="SUPFAM" id="SSF53223">
    <property type="entry name" value="Aminoacid dehydrogenase-like, N-terminal domain"/>
    <property type="match status" value="1"/>
</dbReference>
<dbReference type="GO" id="GO:0019632">
    <property type="term" value="P:shikimate metabolic process"/>
    <property type="evidence" value="ECO:0007669"/>
    <property type="project" value="TreeGrafter"/>
</dbReference>
<dbReference type="EMBL" id="OGUS01000142">
    <property type="protein sequence ID" value="SPC23355.1"/>
    <property type="molecule type" value="Genomic_DNA"/>
</dbReference>
<proteinExistence type="predicted"/>
<accession>A0A375FQL9</accession>
<dbReference type="EMBL" id="OGUS01000071">
    <property type="protein sequence ID" value="SPC07374.1"/>
    <property type="molecule type" value="Genomic_DNA"/>
</dbReference>
<protein>
    <submittedName>
        <fullName evidence="5">Shikimate dehydrogenase AroE</fullName>
        <ecNumber evidence="5">1.1.1.25</ecNumber>
    </submittedName>
</protein>
<evidence type="ECO:0000256" key="1">
    <source>
        <dbReference type="ARBA" id="ARBA00004871"/>
    </source>
</evidence>
<dbReference type="GO" id="GO:0050661">
    <property type="term" value="F:NADP binding"/>
    <property type="evidence" value="ECO:0007669"/>
    <property type="project" value="TreeGrafter"/>
</dbReference>
<dbReference type="PANTHER" id="PTHR21089">
    <property type="entry name" value="SHIKIMATE DEHYDROGENASE"/>
    <property type="match status" value="1"/>
</dbReference>
<keyword evidence="3" id="KW-0028">Amino-acid biosynthesis</keyword>
<dbReference type="Pfam" id="PF08501">
    <property type="entry name" value="Shikimate_dh_N"/>
    <property type="match status" value="1"/>
</dbReference>
<evidence type="ECO:0000259" key="4">
    <source>
        <dbReference type="Pfam" id="PF08501"/>
    </source>
</evidence>
<reference evidence="5" key="1">
    <citation type="submission" date="2018-01" db="EMBL/GenBank/DDBJ databases">
        <authorList>
            <person name="Clerissi C."/>
        </authorList>
    </citation>
    <scope>NUCLEOTIDE SEQUENCE</scope>
    <source>
        <strain evidence="5">Cupriavidus oxalaticus LMG 2235</strain>
    </source>
</reference>
<comment type="pathway">
    <text evidence="1">Metabolic intermediate biosynthesis; chorismate biosynthesis; chorismate from D-erythrose 4-phosphate and phosphoenolpyruvate: step 4/7.</text>
</comment>
<dbReference type="AlphaFoldDB" id="A0A375FQL9"/>
<dbReference type="GO" id="GO:0005829">
    <property type="term" value="C:cytosol"/>
    <property type="evidence" value="ECO:0007669"/>
    <property type="project" value="TreeGrafter"/>
</dbReference>
<keyword evidence="3" id="KW-0057">Aromatic amino acid biosynthesis</keyword>
<name>A0A375FQL9_9BURK</name>
<evidence type="ECO:0000313" key="6">
    <source>
        <dbReference type="EMBL" id="SPC23355.1"/>
    </source>
</evidence>
<organism evidence="5 7">
    <name type="scientific">Cupriavidus oxalaticus</name>
    <dbReference type="NCBI Taxonomy" id="96344"/>
    <lineage>
        <taxon>Bacteria</taxon>
        <taxon>Pseudomonadati</taxon>
        <taxon>Pseudomonadota</taxon>
        <taxon>Betaproteobacteria</taxon>
        <taxon>Burkholderiales</taxon>
        <taxon>Burkholderiaceae</taxon>
        <taxon>Cupriavidus</taxon>
    </lineage>
</organism>
<dbReference type="GO" id="GO:0009423">
    <property type="term" value="P:chorismate biosynthetic process"/>
    <property type="evidence" value="ECO:0007669"/>
    <property type="project" value="TreeGrafter"/>
</dbReference>
<comment type="caution">
    <text evidence="5">The sequence shown here is derived from an EMBL/GenBank/DDBJ whole genome shotgun (WGS) entry which is preliminary data.</text>
</comment>
<sequence>MPESGKRELPEPRHTMIHGKTTLIPHIGYPTESFKAPMIYNPWFDQQGIDAAVIPMGVKPDDYATVFPALFRMTNIRGALVTMPHKVATVGLVDELTPAARIAGACNAVLRRDDGTLVGDQFDGEGFVRGIRRKGCRLEGARAIVSGSGGVGSAIAASLAAAGVAELALFDAREAAARALAQRLAEHYPALRVSTGCADPDGFDVVVNATPLGMQPGDPLPFDVARIAPGAMVGEVVMKQEYTPLLQAALARGCKVQVGTDMLFEMIPAYLEFFGYGTATPDALREVAQIRY</sequence>
<feature type="domain" description="Shikimate dehydrogenase substrate binding N-terminal" evidence="4">
    <location>
        <begin position="27"/>
        <end position="109"/>
    </location>
</feature>
<dbReference type="InterPro" id="IPR046346">
    <property type="entry name" value="Aminoacid_DH-like_N_sf"/>
</dbReference>
<reference evidence="7" key="2">
    <citation type="submission" date="2018-01" db="EMBL/GenBank/DDBJ databases">
        <authorList>
            <person name="Gaut B.S."/>
            <person name="Morton B.R."/>
            <person name="Clegg M.T."/>
            <person name="Duvall M.R."/>
        </authorList>
    </citation>
    <scope>NUCLEOTIDE SEQUENCE [LARGE SCALE GENOMIC DNA]</scope>
</reference>
<dbReference type="PANTHER" id="PTHR21089:SF1">
    <property type="entry name" value="BIFUNCTIONAL 3-DEHYDROQUINATE DEHYDRATASE_SHIKIMATE DEHYDROGENASE, CHLOROPLASTIC"/>
    <property type="match status" value="1"/>
</dbReference>
<evidence type="ECO:0000256" key="2">
    <source>
        <dbReference type="ARBA" id="ARBA00023002"/>
    </source>
</evidence>
<evidence type="ECO:0000313" key="7">
    <source>
        <dbReference type="Proteomes" id="UP000256862"/>
    </source>
</evidence>
<dbReference type="Proteomes" id="UP000256862">
    <property type="component" value="Plasmid CO2235_mp"/>
</dbReference>
<dbReference type="InterPro" id="IPR036291">
    <property type="entry name" value="NAD(P)-bd_dom_sf"/>
</dbReference>
<dbReference type="EC" id="1.1.1.25" evidence="5"/>
<gene>
    <name evidence="5" type="primary">aroE</name>
    <name evidence="6" type="ORF">CO2235_MP70122</name>
    <name evidence="5" type="ORF">CO2235_U650007</name>
</gene>
<keyword evidence="2 5" id="KW-0560">Oxidoreductase</keyword>
<dbReference type="GO" id="GO:0009073">
    <property type="term" value="P:aromatic amino acid family biosynthetic process"/>
    <property type="evidence" value="ECO:0007669"/>
    <property type="project" value="UniProtKB-KW"/>
</dbReference>
<dbReference type="GO" id="GO:0004764">
    <property type="term" value="F:shikimate 3-dehydrogenase (NADP+) activity"/>
    <property type="evidence" value="ECO:0007669"/>
    <property type="project" value="UniProtKB-EC"/>
</dbReference>
<evidence type="ECO:0000256" key="3">
    <source>
        <dbReference type="ARBA" id="ARBA00023141"/>
    </source>
</evidence>
<dbReference type="InterPro" id="IPR013708">
    <property type="entry name" value="Shikimate_DH-bd_N"/>
</dbReference>
<dbReference type="InterPro" id="IPR022893">
    <property type="entry name" value="Shikimate_DH_fam"/>
</dbReference>
<dbReference type="SUPFAM" id="SSF51735">
    <property type="entry name" value="NAD(P)-binding Rossmann-fold domains"/>
    <property type="match status" value="1"/>
</dbReference>
<dbReference type="Gene3D" id="3.40.50.720">
    <property type="entry name" value="NAD(P)-binding Rossmann-like Domain"/>
    <property type="match status" value="1"/>
</dbReference>
<dbReference type="Gene3D" id="3.40.50.10860">
    <property type="entry name" value="Leucine Dehydrogenase, chain A, domain 1"/>
    <property type="match status" value="1"/>
</dbReference>